<proteinExistence type="predicted"/>
<keyword evidence="4" id="KW-1185">Reference proteome</keyword>
<reference evidence="3 4" key="1">
    <citation type="submission" date="2024-06" db="EMBL/GenBank/DDBJ databases">
        <title>Aliikangiella maris sp. nov., sp. nov., a phycosphere bacterium isolated from seawater and ecosystem role in Phaeocystis globosa blooms.</title>
        <authorList>
            <person name="Li F."/>
        </authorList>
    </citation>
    <scope>NUCLEOTIDE SEQUENCE [LARGE SCALE GENOMIC DNA]</scope>
    <source>
        <strain evidence="3 4">GXAS 306</strain>
    </source>
</reference>
<dbReference type="RefSeq" id="WP_367024487.1">
    <property type="nucleotide sequence ID" value="NZ_JBFDAH010000082.1"/>
</dbReference>
<dbReference type="Pfam" id="PF25023">
    <property type="entry name" value="TEN_YD-shell"/>
    <property type="match status" value="1"/>
</dbReference>
<dbReference type="NCBIfam" id="TIGR03696">
    <property type="entry name" value="Rhs_assc_core"/>
    <property type="match status" value="1"/>
</dbReference>
<evidence type="ECO:0000256" key="1">
    <source>
        <dbReference type="ARBA" id="ARBA00022737"/>
    </source>
</evidence>
<dbReference type="InterPro" id="IPR050708">
    <property type="entry name" value="T6SS_VgrG/RHS"/>
</dbReference>
<name>A0ABV3MVF5_9GAMM</name>
<dbReference type="EMBL" id="JBFDAH010000082">
    <property type="protein sequence ID" value="MEW4368151.1"/>
    <property type="molecule type" value="Genomic_DNA"/>
</dbReference>
<feature type="domain" description="Teneurin-like YD-shell" evidence="2">
    <location>
        <begin position="21"/>
        <end position="131"/>
    </location>
</feature>
<dbReference type="InterPro" id="IPR056823">
    <property type="entry name" value="TEN-like_YD-shell"/>
</dbReference>
<accession>A0ABV3MVF5</accession>
<organism evidence="3 4">
    <name type="scientific">Aliikangiella maris</name>
    <dbReference type="NCBI Taxonomy" id="3162458"/>
    <lineage>
        <taxon>Bacteria</taxon>
        <taxon>Pseudomonadati</taxon>
        <taxon>Pseudomonadota</taxon>
        <taxon>Gammaproteobacteria</taxon>
        <taxon>Oceanospirillales</taxon>
        <taxon>Pleioneaceae</taxon>
        <taxon>Aliikangiella</taxon>
    </lineage>
</organism>
<dbReference type="PANTHER" id="PTHR32305:SF15">
    <property type="entry name" value="PROTEIN RHSA-RELATED"/>
    <property type="match status" value="1"/>
</dbReference>
<dbReference type="Gene3D" id="2.180.10.10">
    <property type="entry name" value="RHS repeat-associated core"/>
    <property type="match status" value="1"/>
</dbReference>
<gene>
    <name evidence="3" type="ORF">ABVT42_22020</name>
</gene>
<dbReference type="PANTHER" id="PTHR32305">
    <property type="match status" value="1"/>
</dbReference>
<dbReference type="Proteomes" id="UP001554427">
    <property type="component" value="Unassembled WGS sequence"/>
</dbReference>
<protein>
    <submittedName>
        <fullName evidence="3">RHS repeat-associated core domain-containing protein</fullName>
    </submittedName>
</protein>
<evidence type="ECO:0000313" key="4">
    <source>
        <dbReference type="Proteomes" id="UP001554427"/>
    </source>
</evidence>
<comment type="caution">
    <text evidence="3">The sequence shown here is derived from an EMBL/GenBank/DDBJ whole genome shotgun (WGS) entry which is preliminary data.</text>
</comment>
<evidence type="ECO:0000313" key="3">
    <source>
        <dbReference type="EMBL" id="MEW4368151.1"/>
    </source>
</evidence>
<evidence type="ECO:0000259" key="2">
    <source>
        <dbReference type="Pfam" id="PF25023"/>
    </source>
</evidence>
<dbReference type="InterPro" id="IPR022385">
    <property type="entry name" value="Rhs_assc_core"/>
</dbReference>
<sequence length="495" mass="53951">MFIGKTLNLWPKLLDHYNKDVSYVHVDHLGSTDVITNSLGEVVQEISFDAFGEKRLPNNWQIKDTSIKLSAIDITNRGYTGHEMAEEVGIIHMNGRIYDPRLGRFLQADPYIDGMTDSQGYNRYSYVRNNPLAFTDPTGFKRSGGLKRLQKITSLWGLLTPKNGWISDLYIAIATVTCGPCGAIATAQVTIASGGNLTQGLIAGAKAYARKYIAGKVGGRFGQAVFNGTFDALNGGKFGRGFVGSYFNYNGSNFVIGAIVGGIISKATGGKFLNGAVTGTFRAAYQGGSNSVAKGSDITTGITIDGGQTKNVTQSNLSDEERKKRVDFSRKFVQITGEYQMDIDLVRNSVDEFAQTDEGWSLLKGNKITIQAIRTSYNNAGSESDSPITINVMSSSLAKAYGENNFVKLSGLRSVTHELVHKLTTYNYIKSNGFANGLYNQPNAMDKQIVEGHVMATTNRILKQHAILNKIPLSKVGERTHYDRAVLTPNANILL</sequence>
<keyword evidence="1" id="KW-0677">Repeat</keyword>